<gene>
    <name evidence="2" type="ORF">F0M18_14275</name>
</gene>
<dbReference type="RefSeq" id="WP_149612130.1">
    <property type="nucleotide sequence ID" value="NZ_VTUX01000007.1"/>
</dbReference>
<feature type="transmembrane region" description="Helical" evidence="1">
    <location>
        <begin position="167"/>
        <end position="192"/>
    </location>
</feature>
<organism evidence="2 3">
    <name type="scientific">Pseudohalioglobus sediminis</name>
    <dbReference type="NCBI Taxonomy" id="2606449"/>
    <lineage>
        <taxon>Bacteria</taxon>
        <taxon>Pseudomonadati</taxon>
        <taxon>Pseudomonadota</taxon>
        <taxon>Gammaproteobacteria</taxon>
        <taxon>Cellvibrionales</taxon>
        <taxon>Halieaceae</taxon>
        <taxon>Pseudohalioglobus</taxon>
    </lineage>
</organism>
<feature type="transmembrane region" description="Helical" evidence="1">
    <location>
        <begin position="257"/>
        <end position="276"/>
    </location>
</feature>
<evidence type="ECO:0000256" key="1">
    <source>
        <dbReference type="SAM" id="Phobius"/>
    </source>
</evidence>
<keyword evidence="3" id="KW-1185">Reference proteome</keyword>
<name>A0A5B0WUI1_9GAMM</name>
<dbReference type="Proteomes" id="UP000323708">
    <property type="component" value="Unassembled WGS sequence"/>
</dbReference>
<keyword evidence="1" id="KW-0812">Transmembrane</keyword>
<protein>
    <submittedName>
        <fullName evidence="2">Uncharacterized protein</fullName>
    </submittedName>
</protein>
<keyword evidence="1" id="KW-0472">Membrane</keyword>
<sequence>MQAVTASLTRPLSLLLLLAGALLYLSYGYTEMAGSDMWWHLAAGRELVQTGSAWMVDDWSFSRHGEDWLNHEWFADLLYYGWVSLFGVESIVYWKWLVVVCTFLVLQVTLQRQSGDAIAAFIAAGLAAAIAAPFIDVRPHLYTLLFYCLLLYMALERSPPRRWLLPLFLLWVNLHGGFFFGLMALAILLFPWRRFSLPGLRVAVVTGLLCAAVCLLNPSGFKTFLYPLVYAFDDSSPYRGLGEWLSPFAEGGIRSPLFFYFMWAPLAGLLYCLPSVRRVTGVPWEGLLLTGLTLAMALTSRRFIPIYAISLALLLAPLLAAFFSQVRIPALRFAVAAVALVFALLRLAPYPLQAAPAFHYLTAEYNYPEDTVSFMQANGLSGNVYAYYNWGGYLHWRSDGELRVYIDGRADTVYNAENYYHYVGVLGGAPGWVETVESSGAQFMLWPYAQRGGQAKLQELLATGRWRPLYQDSVSWLAARTTVKLPDEAIAPPTSPVRQLTRAMVMYRRGDYDRSLETVRAVREAVPWQKTACQLQATLLRANGDARGAAAVLLDCYSYFPTAMLR</sequence>
<dbReference type="EMBL" id="VTUX01000007">
    <property type="protein sequence ID" value="KAA1189519.1"/>
    <property type="molecule type" value="Genomic_DNA"/>
</dbReference>
<feature type="transmembrane region" description="Helical" evidence="1">
    <location>
        <begin position="79"/>
        <end position="105"/>
    </location>
</feature>
<evidence type="ECO:0000313" key="2">
    <source>
        <dbReference type="EMBL" id="KAA1189519.1"/>
    </source>
</evidence>
<feature type="transmembrane region" description="Helical" evidence="1">
    <location>
        <begin position="306"/>
        <end position="324"/>
    </location>
</feature>
<proteinExistence type="predicted"/>
<dbReference type="AlphaFoldDB" id="A0A5B0WUI1"/>
<keyword evidence="1" id="KW-1133">Transmembrane helix</keyword>
<reference evidence="2 3" key="1">
    <citation type="submission" date="2019-09" db="EMBL/GenBank/DDBJ databases">
        <authorList>
            <person name="Chen X.-Y."/>
        </authorList>
    </citation>
    <scope>NUCLEOTIDE SEQUENCE [LARGE SCALE GENOMIC DNA]</scope>
    <source>
        <strain evidence="2 3">NY5</strain>
    </source>
</reference>
<feature type="transmembrane region" description="Helical" evidence="1">
    <location>
        <begin position="198"/>
        <end position="216"/>
    </location>
</feature>
<feature type="transmembrane region" description="Helical" evidence="1">
    <location>
        <begin position="117"/>
        <end position="134"/>
    </location>
</feature>
<feature type="transmembrane region" description="Helical" evidence="1">
    <location>
        <begin position="282"/>
        <end position="299"/>
    </location>
</feature>
<comment type="caution">
    <text evidence="2">The sequence shown here is derived from an EMBL/GenBank/DDBJ whole genome shotgun (WGS) entry which is preliminary data.</text>
</comment>
<feature type="transmembrane region" description="Helical" evidence="1">
    <location>
        <begin position="330"/>
        <end position="348"/>
    </location>
</feature>
<accession>A0A5B0WUI1</accession>
<evidence type="ECO:0000313" key="3">
    <source>
        <dbReference type="Proteomes" id="UP000323708"/>
    </source>
</evidence>